<dbReference type="SMART" id="SM00892">
    <property type="entry name" value="Endonuclease_NS"/>
    <property type="match status" value="1"/>
</dbReference>
<dbReference type="InterPro" id="IPR001604">
    <property type="entry name" value="Endo_G_ENPP1-like_dom"/>
</dbReference>
<comment type="caution">
    <text evidence="7">The sequence shown here is derived from an EMBL/GenBank/DDBJ whole genome shotgun (WGS) entry which is preliminary data.</text>
</comment>
<keyword evidence="8" id="KW-1185">Reference proteome</keyword>
<feature type="active site" description="Proton acceptor" evidence="1">
    <location>
        <position position="119"/>
    </location>
</feature>
<evidence type="ECO:0000313" key="7">
    <source>
        <dbReference type="EMBL" id="MBO0356839.1"/>
    </source>
</evidence>
<keyword evidence="2" id="KW-0479">Metal-binding</keyword>
<feature type="signal peptide" evidence="4">
    <location>
        <begin position="1"/>
        <end position="23"/>
    </location>
</feature>
<dbReference type="CDD" id="cd00091">
    <property type="entry name" value="NUC"/>
    <property type="match status" value="1"/>
</dbReference>
<evidence type="ECO:0000259" key="5">
    <source>
        <dbReference type="SMART" id="SM00477"/>
    </source>
</evidence>
<dbReference type="GO" id="GO:0003676">
    <property type="term" value="F:nucleic acid binding"/>
    <property type="evidence" value="ECO:0007669"/>
    <property type="project" value="InterPro"/>
</dbReference>
<feature type="compositionally biased region" description="Polar residues" evidence="3">
    <location>
        <begin position="41"/>
        <end position="50"/>
    </location>
</feature>
<dbReference type="Proteomes" id="UP000664144">
    <property type="component" value="Unassembled WGS sequence"/>
</dbReference>
<feature type="domain" description="ENPP1-3/EXOG-like endonuclease/phosphodiesterase" evidence="5">
    <location>
        <begin position="57"/>
        <end position="266"/>
    </location>
</feature>
<evidence type="ECO:0000256" key="4">
    <source>
        <dbReference type="SAM" id="SignalP"/>
    </source>
</evidence>
<evidence type="ECO:0000256" key="2">
    <source>
        <dbReference type="PIRSR" id="PIRSR640255-2"/>
    </source>
</evidence>
<dbReference type="GO" id="GO:0016787">
    <property type="term" value="F:hydrolase activity"/>
    <property type="evidence" value="ECO:0007669"/>
    <property type="project" value="InterPro"/>
</dbReference>
<dbReference type="SMART" id="SM00477">
    <property type="entry name" value="NUC"/>
    <property type="match status" value="1"/>
</dbReference>
<dbReference type="Gene3D" id="3.40.570.10">
    <property type="entry name" value="Extracellular Endonuclease, subunit A"/>
    <property type="match status" value="1"/>
</dbReference>
<evidence type="ECO:0000313" key="8">
    <source>
        <dbReference type="Proteomes" id="UP000664144"/>
    </source>
</evidence>
<dbReference type="PANTHER" id="PTHR13966:SF5">
    <property type="entry name" value="ENDONUCLEASE G, MITOCHONDRIAL"/>
    <property type="match status" value="1"/>
</dbReference>
<feature type="binding site" evidence="2">
    <location>
        <position position="150"/>
    </location>
    <ligand>
        <name>Mg(2+)</name>
        <dbReference type="ChEBI" id="CHEBI:18420"/>
        <note>catalytic</note>
    </ligand>
</feature>
<name>A0A939ETG4_9BACT</name>
<dbReference type="GO" id="GO:0046872">
    <property type="term" value="F:metal ion binding"/>
    <property type="evidence" value="ECO:0007669"/>
    <property type="project" value="UniProtKB-KW"/>
</dbReference>
<evidence type="ECO:0000256" key="3">
    <source>
        <dbReference type="SAM" id="MobiDB-lite"/>
    </source>
</evidence>
<dbReference type="InterPro" id="IPR044929">
    <property type="entry name" value="DNA/RNA_non-sp_Endonuclease_sf"/>
</dbReference>
<feature type="chain" id="PRO_5037451002" evidence="4">
    <location>
        <begin position="24"/>
        <end position="281"/>
    </location>
</feature>
<feature type="domain" description="DNA/RNA non-specific endonuclease/pyrophosphatase/phosphodiesterase" evidence="6">
    <location>
        <begin position="56"/>
        <end position="266"/>
    </location>
</feature>
<dbReference type="InterPro" id="IPR040255">
    <property type="entry name" value="Non-specific_endonuclease"/>
</dbReference>
<dbReference type="InterPro" id="IPR020821">
    <property type="entry name" value="ENPP1-3/EXOG-like_nuc-like"/>
</dbReference>
<organism evidence="7 8">
    <name type="scientific">Hymenobacter telluris</name>
    <dbReference type="NCBI Taxonomy" id="2816474"/>
    <lineage>
        <taxon>Bacteria</taxon>
        <taxon>Pseudomonadati</taxon>
        <taxon>Bacteroidota</taxon>
        <taxon>Cytophagia</taxon>
        <taxon>Cytophagales</taxon>
        <taxon>Hymenobacteraceae</taxon>
        <taxon>Hymenobacter</taxon>
    </lineage>
</organism>
<reference evidence="7" key="1">
    <citation type="submission" date="2021-03" db="EMBL/GenBank/DDBJ databases">
        <authorList>
            <person name="Kim M.K."/>
        </authorList>
    </citation>
    <scope>NUCLEOTIDE SEQUENCE</scope>
    <source>
        <strain evidence="7">BT186</strain>
    </source>
</reference>
<keyword evidence="4" id="KW-0732">Signal</keyword>
<proteinExistence type="predicted"/>
<keyword evidence="7" id="KW-0540">Nuclease</keyword>
<sequence length="281" mass="30116">MRIFSARWRFLLPVVLLAFVAGCDDSDPTPEDLNLALGNPSGATSDPNQPNNYLLTRPEYALSYHRSRGIPNWVSWHLAAKDLGTAPRQDNFRADNALPAGWYQVTASSYTGSGFDRGHHCPSADRTASTASNSATFLMTNMLPQAPNLNQRTWADLEEYCRTLVRGGNELYIIMGSYGTGGTGSQGPDNTIDQGRVTVPARCWKVVVVLPAGQHSPDDVDAGTRVIAVNAPNQNSVGAAWGNYRTTVDALEAATGLDLLSAVAPAVQATLEARVDTGPTQ</sequence>
<dbReference type="SUPFAM" id="SSF54060">
    <property type="entry name" value="His-Me finger endonucleases"/>
    <property type="match status" value="1"/>
</dbReference>
<dbReference type="PANTHER" id="PTHR13966">
    <property type="entry name" value="ENDONUCLEASE RELATED"/>
    <property type="match status" value="1"/>
</dbReference>
<keyword evidence="7" id="KW-0378">Hydrolase</keyword>
<dbReference type="InterPro" id="IPR044925">
    <property type="entry name" value="His-Me_finger_sf"/>
</dbReference>
<feature type="region of interest" description="Disordered" evidence="3">
    <location>
        <begin position="31"/>
        <end position="50"/>
    </location>
</feature>
<dbReference type="GO" id="GO:0004519">
    <property type="term" value="F:endonuclease activity"/>
    <property type="evidence" value="ECO:0007669"/>
    <property type="project" value="UniProtKB-KW"/>
</dbReference>
<evidence type="ECO:0000256" key="1">
    <source>
        <dbReference type="PIRSR" id="PIRSR640255-1"/>
    </source>
</evidence>
<evidence type="ECO:0000259" key="6">
    <source>
        <dbReference type="SMART" id="SM00892"/>
    </source>
</evidence>
<protein>
    <submittedName>
        <fullName evidence="7">DNA/RNA non-specific endonuclease</fullName>
    </submittedName>
</protein>
<keyword evidence="7" id="KW-0255">Endonuclease</keyword>
<dbReference type="Pfam" id="PF01223">
    <property type="entry name" value="Endonuclease_NS"/>
    <property type="match status" value="1"/>
</dbReference>
<dbReference type="AlphaFoldDB" id="A0A939ETG4"/>
<dbReference type="PROSITE" id="PS51257">
    <property type="entry name" value="PROKAR_LIPOPROTEIN"/>
    <property type="match status" value="1"/>
</dbReference>
<gene>
    <name evidence="7" type="ORF">J0X19_02680</name>
</gene>
<accession>A0A939ETG4</accession>
<dbReference type="EMBL" id="JAFLQZ010000002">
    <property type="protein sequence ID" value="MBO0356839.1"/>
    <property type="molecule type" value="Genomic_DNA"/>
</dbReference>